<name>M1C621_SOLTU</name>
<dbReference type="EnsemblPlants" id="PGSC0003DMT400060522">
    <property type="protein sequence ID" value="PGSC0003DMT400060522"/>
    <property type="gene ID" value="PGSC0003DMG400023546"/>
</dbReference>
<reference evidence="2" key="1">
    <citation type="journal article" date="2011" name="Nature">
        <title>Genome sequence and analysis of the tuber crop potato.</title>
        <authorList>
            <consortium name="The Potato Genome Sequencing Consortium"/>
        </authorList>
    </citation>
    <scope>NUCLEOTIDE SEQUENCE [LARGE SCALE GENOMIC DNA]</scope>
    <source>
        <strain evidence="2">cv. DM1-3 516 R44</strain>
    </source>
</reference>
<proteinExistence type="predicted"/>
<organism evidence="1 2">
    <name type="scientific">Solanum tuberosum</name>
    <name type="common">Potato</name>
    <dbReference type="NCBI Taxonomy" id="4113"/>
    <lineage>
        <taxon>Eukaryota</taxon>
        <taxon>Viridiplantae</taxon>
        <taxon>Streptophyta</taxon>
        <taxon>Embryophyta</taxon>
        <taxon>Tracheophyta</taxon>
        <taxon>Spermatophyta</taxon>
        <taxon>Magnoliopsida</taxon>
        <taxon>eudicotyledons</taxon>
        <taxon>Gunneridae</taxon>
        <taxon>Pentapetalae</taxon>
        <taxon>asterids</taxon>
        <taxon>lamiids</taxon>
        <taxon>Solanales</taxon>
        <taxon>Solanaceae</taxon>
        <taxon>Solanoideae</taxon>
        <taxon>Solaneae</taxon>
        <taxon>Solanum</taxon>
    </lineage>
</organism>
<dbReference type="AlphaFoldDB" id="M1C621"/>
<evidence type="ECO:0000313" key="1">
    <source>
        <dbReference type="EnsemblPlants" id="PGSC0003DMT400060522"/>
    </source>
</evidence>
<protein>
    <submittedName>
        <fullName evidence="1">Uncharacterized protein</fullName>
    </submittedName>
</protein>
<evidence type="ECO:0000313" key="2">
    <source>
        <dbReference type="Proteomes" id="UP000011115"/>
    </source>
</evidence>
<dbReference type="PaxDb" id="4113-PGSC0003DMT400060522"/>
<accession>M1C621</accession>
<reference evidence="1" key="2">
    <citation type="submission" date="2015-06" db="UniProtKB">
        <authorList>
            <consortium name="EnsemblPlants"/>
        </authorList>
    </citation>
    <scope>IDENTIFICATION</scope>
    <source>
        <strain evidence="1">DM1-3 516 R44</strain>
    </source>
</reference>
<dbReference type="InParanoid" id="M1C621"/>
<keyword evidence="2" id="KW-1185">Reference proteome</keyword>
<sequence length="79" mass="8966">MSSSCGISYRWLHQVRLPTTHTLGCNPSLTLHVRRILRPPDSHTLGCNPSLTLHERRMLRPPDCPFFLILYLKGSLGAQ</sequence>
<dbReference type="Proteomes" id="UP000011115">
    <property type="component" value="Unassembled WGS sequence"/>
</dbReference>
<dbReference type="HOGENOM" id="CLU_2610703_0_0_1"/>
<dbReference type="Gramene" id="PGSC0003DMT400060522">
    <property type="protein sequence ID" value="PGSC0003DMT400060522"/>
    <property type="gene ID" value="PGSC0003DMG400023546"/>
</dbReference>